<keyword evidence="6 7" id="KW-0408">Iron</keyword>
<feature type="domain" description="Cytochrome c" evidence="9">
    <location>
        <begin position="420"/>
        <end position="521"/>
    </location>
</feature>
<dbReference type="SUPFAM" id="SSF46626">
    <property type="entry name" value="Cytochrome c"/>
    <property type="match status" value="2"/>
</dbReference>
<evidence type="ECO:0000313" key="10">
    <source>
        <dbReference type="EMBL" id="MCA6063659.1"/>
    </source>
</evidence>
<evidence type="ECO:0000313" key="11">
    <source>
        <dbReference type="Proteomes" id="UP000714380"/>
    </source>
</evidence>
<evidence type="ECO:0000256" key="2">
    <source>
        <dbReference type="ARBA" id="ARBA00022617"/>
    </source>
</evidence>
<keyword evidence="5" id="KW-0560">Oxidoreductase</keyword>
<dbReference type="InterPro" id="IPR036909">
    <property type="entry name" value="Cyt_c-like_dom_sf"/>
</dbReference>
<comment type="subcellular location">
    <subcellularLocation>
        <location evidence="1">Cell envelope</location>
    </subcellularLocation>
</comment>
<accession>A0ABS7ZPK6</accession>
<feature type="signal peptide" evidence="8">
    <location>
        <begin position="1"/>
        <end position="22"/>
    </location>
</feature>
<keyword evidence="2 7" id="KW-0349">Heme</keyword>
<evidence type="ECO:0000259" key="9">
    <source>
        <dbReference type="PROSITE" id="PS51007"/>
    </source>
</evidence>
<dbReference type="PANTHER" id="PTHR30600:SF10">
    <property type="entry name" value="BLL6722 PROTEIN"/>
    <property type="match status" value="1"/>
</dbReference>
<proteinExistence type="predicted"/>
<protein>
    <submittedName>
        <fullName evidence="10">DUF1566 domain-containing protein</fullName>
    </submittedName>
</protein>
<feature type="chain" id="PRO_5046977671" evidence="8">
    <location>
        <begin position="23"/>
        <end position="740"/>
    </location>
</feature>
<comment type="caution">
    <text evidence="10">The sequence shown here is derived from an EMBL/GenBank/DDBJ whole genome shotgun (WGS) entry which is preliminary data.</text>
</comment>
<keyword evidence="4 8" id="KW-0732">Signal</keyword>
<evidence type="ECO:0000256" key="8">
    <source>
        <dbReference type="SAM" id="SignalP"/>
    </source>
</evidence>
<evidence type="ECO:0000256" key="5">
    <source>
        <dbReference type="ARBA" id="ARBA00023002"/>
    </source>
</evidence>
<dbReference type="InterPro" id="IPR009056">
    <property type="entry name" value="Cyt_c-like_dom"/>
</dbReference>
<dbReference type="PANTHER" id="PTHR30600">
    <property type="entry name" value="CYTOCHROME C PEROXIDASE-RELATED"/>
    <property type="match status" value="1"/>
</dbReference>
<gene>
    <name evidence="10" type="ORF">I9W95_08560</name>
</gene>
<evidence type="ECO:0000256" key="7">
    <source>
        <dbReference type="PROSITE-ProRule" id="PRU00433"/>
    </source>
</evidence>
<evidence type="ECO:0000256" key="1">
    <source>
        <dbReference type="ARBA" id="ARBA00004196"/>
    </source>
</evidence>
<dbReference type="InterPro" id="IPR004852">
    <property type="entry name" value="Di-haem_cyt_c_peroxidsae"/>
</dbReference>
<evidence type="ECO:0000256" key="6">
    <source>
        <dbReference type="ARBA" id="ARBA00023004"/>
    </source>
</evidence>
<dbReference type="PROSITE" id="PS51007">
    <property type="entry name" value="CYTC"/>
    <property type="match status" value="1"/>
</dbReference>
<dbReference type="Pfam" id="PF03150">
    <property type="entry name" value="CCP_MauG"/>
    <property type="match status" value="1"/>
</dbReference>
<evidence type="ECO:0000256" key="4">
    <source>
        <dbReference type="ARBA" id="ARBA00022729"/>
    </source>
</evidence>
<dbReference type="InterPro" id="IPR011460">
    <property type="entry name" value="Lcl_C"/>
</dbReference>
<evidence type="ECO:0000256" key="3">
    <source>
        <dbReference type="ARBA" id="ARBA00022723"/>
    </source>
</evidence>
<organism evidence="10 11">
    <name type="scientific">Thalassolituus marinus</name>
    <dbReference type="NCBI Taxonomy" id="671053"/>
    <lineage>
        <taxon>Bacteria</taxon>
        <taxon>Pseudomonadati</taxon>
        <taxon>Pseudomonadota</taxon>
        <taxon>Gammaproteobacteria</taxon>
        <taxon>Oceanospirillales</taxon>
        <taxon>Oceanospirillaceae</taxon>
        <taxon>Thalassolituus</taxon>
    </lineage>
</organism>
<dbReference type="InterPro" id="IPR051395">
    <property type="entry name" value="Cytochrome_c_Peroxidase/MauG"/>
</dbReference>
<dbReference type="Pfam" id="PF07603">
    <property type="entry name" value="Lcl_C"/>
    <property type="match status" value="1"/>
</dbReference>
<name>A0ABS7ZPK6_9GAMM</name>
<keyword evidence="11" id="KW-1185">Reference proteome</keyword>
<dbReference type="Gene3D" id="1.10.760.10">
    <property type="entry name" value="Cytochrome c-like domain"/>
    <property type="match status" value="2"/>
</dbReference>
<reference evidence="10 11" key="1">
    <citation type="submission" date="2020-12" db="EMBL/GenBank/DDBJ databases">
        <title>Novel Thalassolituus-related marine hydrocarbonoclastic bacteria mediated algae-derived hydrocarbons mineralization in twilight zone of the northern South China Sea.</title>
        <authorList>
            <person name="Dong C."/>
        </authorList>
    </citation>
    <scope>NUCLEOTIDE SEQUENCE [LARGE SCALE GENOMIC DNA]</scope>
    <source>
        <strain evidence="10 11">IMCC1826</strain>
    </source>
</reference>
<dbReference type="EMBL" id="JAEDAH010000042">
    <property type="protein sequence ID" value="MCA6063659.1"/>
    <property type="molecule type" value="Genomic_DNA"/>
</dbReference>
<dbReference type="RefSeq" id="WP_225673864.1">
    <property type="nucleotide sequence ID" value="NZ_JAEDAH010000042.1"/>
</dbReference>
<sequence>MSFLLSMSLKRANRMFQGLALAALLAGCNGSEPIQGQVSVTGTEADWHGYEARLLNASGQELQRTRVEDDGQFRFARGEQQATQVEVLAGAVRLRSAVSEEINDAPLRVSAQTTAALALADVAAGQSTDELLDEVANALHAVVLQQRQPLDNEAQALRDYADSWTMARMLAASEKHRIGYQLAHQALLIRSQALRQPALAEEYATADLTELSGMIRLQADGRPLRWQHLPADKSDWRCADYVDRPVQQRWPRGQRIWARVAADAGLVSASAAVTQAASLNSGALCGHSDWRLPMLYELQSLAEQGQWRYPASLPLADGDYWALASTNSDQQEQLVVVRMPTAELVTANQALLLPLSFRADAAAPTKPRVTTEVDLTALRAQYTQPSALWPAPTVDAGIQWQELGNLPPVPFPADNPYSEAKVALGQALFFDSNLSAGRDVACASCHVPQQMWSDQRRVSEGTAGQKGRRQAMPVTNTAYFPAFFWDGRVTTLEQQSTHPVRDPLEMALTLEQLLQRMQEDPRYGPLFKAAYGDEQPSLDGFAKAVATFQRTLISRPAAFDRFVQGDSTALNDQQLHGLHLYRTKARCMNCHSGPLLSDHSFRNTGLTYYGRTLQDRGRFEQSRSHQQLGAFRVPPLRDIAYSAPYMHNGVFPILARETKSGGVVGVIPMYNAGMTQGRNGNYPQYESRYDPFFPVIDAAIQPLGLSSEEMLALNAFLQAVSAEPTSEPATLPVLQDPAGQ</sequence>
<dbReference type="Proteomes" id="UP000714380">
    <property type="component" value="Unassembled WGS sequence"/>
</dbReference>
<keyword evidence="3 7" id="KW-0479">Metal-binding</keyword>